<dbReference type="SUPFAM" id="SSF52374">
    <property type="entry name" value="Nucleotidylyl transferase"/>
    <property type="match status" value="1"/>
</dbReference>
<proteinExistence type="inferred from homology"/>
<dbReference type="PANTHER" id="PTHR10890:SF30">
    <property type="entry name" value="CYSTEINE--TRNA LIGASE"/>
    <property type="match status" value="1"/>
</dbReference>
<feature type="domain" description="Cysteinyl-tRNA synthetase class Ia DALR" evidence="16">
    <location>
        <begin position="337"/>
        <end position="398"/>
    </location>
</feature>
<feature type="short sequence motif" description="'HIGH' region" evidence="13">
    <location>
        <begin position="31"/>
        <end position="41"/>
    </location>
</feature>
<evidence type="ECO:0000256" key="1">
    <source>
        <dbReference type="ARBA" id="ARBA00004496"/>
    </source>
</evidence>
<feature type="short sequence motif" description="'KMSKS' region" evidence="13">
    <location>
        <begin position="263"/>
        <end position="267"/>
    </location>
</feature>
<dbReference type="GO" id="GO:0006423">
    <property type="term" value="P:cysteinyl-tRNA aminoacylation"/>
    <property type="evidence" value="ECO:0007669"/>
    <property type="project" value="UniProtKB-UniRule"/>
</dbReference>
<protein>
    <recommendedName>
        <fullName evidence="13">Cysteine--tRNA ligase</fullName>
        <ecNumber evidence="13">6.1.1.16</ecNumber>
    </recommendedName>
    <alternativeName>
        <fullName evidence="13">Cysteinyl-tRNA synthetase</fullName>
        <shortName evidence="13">CysRS</shortName>
    </alternativeName>
</protein>
<evidence type="ECO:0000256" key="6">
    <source>
        <dbReference type="ARBA" id="ARBA00022723"/>
    </source>
</evidence>
<evidence type="ECO:0000256" key="3">
    <source>
        <dbReference type="ARBA" id="ARBA00011245"/>
    </source>
</evidence>
<evidence type="ECO:0000256" key="10">
    <source>
        <dbReference type="ARBA" id="ARBA00022917"/>
    </source>
</evidence>
<feature type="coiled-coil region" evidence="14">
    <location>
        <begin position="415"/>
        <end position="444"/>
    </location>
</feature>
<dbReference type="FunFam" id="3.40.50.620:FF:000068">
    <property type="entry name" value="Cysteine--tRNA ligase"/>
    <property type="match status" value="1"/>
</dbReference>
<keyword evidence="10 13" id="KW-0648">Protein biosynthesis</keyword>
<comment type="caution">
    <text evidence="17">The sequence shown here is derived from an EMBL/GenBank/DDBJ whole genome shotgun (WGS) entry which is preliminary data.</text>
</comment>
<dbReference type="Pfam" id="PF23493">
    <property type="entry name" value="CysS_C"/>
    <property type="match status" value="1"/>
</dbReference>
<dbReference type="InterPro" id="IPR056411">
    <property type="entry name" value="CysS_C"/>
</dbReference>
<comment type="catalytic activity">
    <reaction evidence="12 13">
        <text>tRNA(Cys) + L-cysteine + ATP = L-cysteinyl-tRNA(Cys) + AMP + diphosphate</text>
        <dbReference type="Rhea" id="RHEA:17773"/>
        <dbReference type="Rhea" id="RHEA-COMP:9661"/>
        <dbReference type="Rhea" id="RHEA-COMP:9679"/>
        <dbReference type="ChEBI" id="CHEBI:30616"/>
        <dbReference type="ChEBI" id="CHEBI:33019"/>
        <dbReference type="ChEBI" id="CHEBI:35235"/>
        <dbReference type="ChEBI" id="CHEBI:78442"/>
        <dbReference type="ChEBI" id="CHEBI:78517"/>
        <dbReference type="ChEBI" id="CHEBI:456215"/>
        <dbReference type="EC" id="6.1.1.16"/>
    </reaction>
</comment>
<dbReference type="InterPro" id="IPR015803">
    <property type="entry name" value="Cys-tRNA-ligase"/>
</dbReference>
<dbReference type="InterPro" id="IPR014729">
    <property type="entry name" value="Rossmann-like_a/b/a_fold"/>
</dbReference>
<dbReference type="CDD" id="cd00672">
    <property type="entry name" value="CysRS_core"/>
    <property type="match status" value="1"/>
</dbReference>
<comment type="subcellular location">
    <subcellularLocation>
        <location evidence="1 13">Cytoplasm</location>
    </subcellularLocation>
</comment>
<sequence length="462" mass="50813">MALHLFDTATRSVREFHPVRSGTASIYVCGATVQGVPHIGHIRGALNYDVLRRWLVHSGLDVLLVRNVTDIDDKILTKAADAGRPWWEWAATHERAFEQAYDQLGCLPPSINPRATGHVTQMVELMQRLIDQGHAYATEGDVYFSVKSFDHYGELSRQGLDDVQQGETPTRGKQDPRDFTLWKSAKPGEPSWPTPWGDGRPGWHLECSAMATAYLGAEFDIHGGGIDLIFPHHENERAQSNAVGDPFARYWLHNAWVTMSGEKMSKSLGNTVTIPAMLERYRAVELRYYLVQPHYRSNIEYSEAAVTEAAQGYRRIETFLRRAAGSGEVGIGTLPGGFANALDDDLATPQAFAVVHNTVRDGNAALDAGDTPKALELAAAVRAMTDVLGLDPLSARWSEAGGSDTPTKEALGFLVESLLAERQQARAEKDFARADAARDRLQQAGIVVEDTPNGPQWTVKAD</sequence>
<keyword evidence="18" id="KW-1185">Reference proteome</keyword>
<dbReference type="SMART" id="SM00840">
    <property type="entry name" value="DALR_2"/>
    <property type="match status" value="1"/>
</dbReference>
<dbReference type="GO" id="GO:0005524">
    <property type="term" value="F:ATP binding"/>
    <property type="evidence" value="ECO:0007669"/>
    <property type="project" value="UniProtKB-UniRule"/>
</dbReference>
<feature type="binding site" evidence="13">
    <location>
        <position position="207"/>
    </location>
    <ligand>
        <name>Zn(2+)</name>
        <dbReference type="ChEBI" id="CHEBI:29105"/>
    </ligand>
</feature>
<feature type="binding site" evidence="13">
    <location>
        <position position="266"/>
    </location>
    <ligand>
        <name>ATP</name>
        <dbReference type="ChEBI" id="CHEBI:30616"/>
    </ligand>
</feature>
<dbReference type="InterPro" id="IPR015273">
    <property type="entry name" value="Cys-tRNA-synt_Ia_DALR"/>
</dbReference>
<keyword evidence="8 13" id="KW-0862">Zinc</keyword>
<evidence type="ECO:0000256" key="9">
    <source>
        <dbReference type="ARBA" id="ARBA00022840"/>
    </source>
</evidence>
<dbReference type="EMBL" id="RSEC01000036">
    <property type="protein sequence ID" value="RSD19495.1"/>
    <property type="molecule type" value="Genomic_DNA"/>
</dbReference>
<accession>A0A427TAP1</accession>
<dbReference type="SUPFAM" id="SSF47323">
    <property type="entry name" value="Anticodon-binding domain of a subclass of class I aminoacyl-tRNA synthetases"/>
    <property type="match status" value="1"/>
</dbReference>
<comment type="cofactor">
    <cofactor evidence="13">
        <name>Zn(2+)</name>
        <dbReference type="ChEBI" id="CHEBI:29105"/>
    </cofactor>
    <text evidence="13">Binds 1 zinc ion per subunit.</text>
</comment>
<keyword evidence="11 13" id="KW-0030">Aminoacyl-tRNA synthetase</keyword>
<evidence type="ECO:0000259" key="16">
    <source>
        <dbReference type="SMART" id="SM00840"/>
    </source>
</evidence>
<keyword evidence="5 13" id="KW-0436">Ligase</keyword>
<evidence type="ECO:0000313" key="18">
    <source>
        <dbReference type="Proteomes" id="UP000267081"/>
    </source>
</evidence>
<feature type="binding site" evidence="13">
    <location>
        <position position="232"/>
    </location>
    <ligand>
        <name>Zn(2+)</name>
        <dbReference type="ChEBI" id="CHEBI:29105"/>
    </ligand>
</feature>
<organism evidence="17 18">
    <name type="scientific">Amycolatopsis eburnea</name>
    <dbReference type="NCBI Taxonomy" id="2267691"/>
    <lineage>
        <taxon>Bacteria</taxon>
        <taxon>Bacillati</taxon>
        <taxon>Actinomycetota</taxon>
        <taxon>Actinomycetes</taxon>
        <taxon>Pseudonocardiales</taxon>
        <taxon>Pseudonocardiaceae</taxon>
        <taxon>Amycolatopsis</taxon>
    </lineage>
</organism>
<evidence type="ECO:0000256" key="5">
    <source>
        <dbReference type="ARBA" id="ARBA00022598"/>
    </source>
</evidence>
<evidence type="ECO:0000256" key="4">
    <source>
        <dbReference type="ARBA" id="ARBA00022490"/>
    </source>
</evidence>
<keyword evidence="6 13" id="KW-0479">Metal-binding</keyword>
<evidence type="ECO:0000256" key="2">
    <source>
        <dbReference type="ARBA" id="ARBA00005594"/>
    </source>
</evidence>
<name>A0A427TAP1_9PSEU</name>
<evidence type="ECO:0000256" key="14">
    <source>
        <dbReference type="SAM" id="Coils"/>
    </source>
</evidence>
<dbReference type="Gene3D" id="3.40.50.620">
    <property type="entry name" value="HUPs"/>
    <property type="match status" value="1"/>
</dbReference>
<dbReference type="PANTHER" id="PTHR10890">
    <property type="entry name" value="CYSTEINYL-TRNA SYNTHETASE"/>
    <property type="match status" value="1"/>
</dbReference>
<dbReference type="Pfam" id="PF09190">
    <property type="entry name" value="DALR_2"/>
    <property type="match status" value="1"/>
</dbReference>
<keyword evidence="7 13" id="KW-0547">Nucleotide-binding</keyword>
<dbReference type="NCBIfam" id="TIGR00435">
    <property type="entry name" value="cysS"/>
    <property type="match status" value="1"/>
</dbReference>
<dbReference type="HAMAP" id="MF_00041">
    <property type="entry name" value="Cys_tRNA_synth"/>
    <property type="match status" value="1"/>
</dbReference>
<feature type="compositionally biased region" description="Basic and acidic residues" evidence="15">
    <location>
        <begin position="170"/>
        <end position="180"/>
    </location>
</feature>
<keyword evidence="4 13" id="KW-0963">Cytoplasm</keyword>
<dbReference type="AlphaFoldDB" id="A0A427TAP1"/>
<dbReference type="Proteomes" id="UP000267081">
    <property type="component" value="Unassembled WGS sequence"/>
</dbReference>
<dbReference type="GO" id="GO:0008270">
    <property type="term" value="F:zinc ion binding"/>
    <property type="evidence" value="ECO:0007669"/>
    <property type="project" value="UniProtKB-UniRule"/>
</dbReference>
<feature type="binding site" evidence="13">
    <location>
        <position position="29"/>
    </location>
    <ligand>
        <name>Zn(2+)</name>
        <dbReference type="ChEBI" id="CHEBI:29105"/>
    </ligand>
</feature>
<comment type="similarity">
    <text evidence="2 13">Belongs to the class-I aminoacyl-tRNA synthetase family.</text>
</comment>
<dbReference type="OrthoDB" id="9815130at2"/>
<dbReference type="Pfam" id="PF01406">
    <property type="entry name" value="tRNA-synt_1e"/>
    <property type="match status" value="1"/>
</dbReference>
<dbReference type="EC" id="6.1.1.16" evidence="13"/>
<evidence type="ECO:0000256" key="7">
    <source>
        <dbReference type="ARBA" id="ARBA00022741"/>
    </source>
</evidence>
<dbReference type="InterPro" id="IPR009080">
    <property type="entry name" value="tRNAsynth_Ia_anticodon-bd"/>
</dbReference>
<keyword evidence="9 13" id="KW-0067">ATP-binding</keyword>
<evidence type="ECO:0000256" key="8">
    <source>
        <dbReference type="ARBA" id="ARBA00022833"/>
    </source>
</evidence>
<evidence type="ECO:0000256" key="11">
    <source>
        <dbReference type="ARBA" id="ARBA00023146"/>
    </source>
</evidence>
<dbReference type="InterPro" id="IPR032678">
    <property type="entry name" value="tRNA-synt_1_cat_dom"/>
</dbReference>
<feature type="binding site" evidence="13">
    <location>
        <position position="236"/>
    </location>
    <ligand>
        <name>Zn(2+)</name>
        <dbReference type="ChEBI" id="CHEBI:29105"/>
    </ligand>
</feature>
<dbReference type="GO" id="GO:0005829">
    <property type="term" value="C:cytosol"/>
    <property type="evidence" value="ECO:0007669"/>
    <property type="project" value="TreeGrafter"/>
</dbReference>
<evidence type="ECO:0000313" key="17">
    <source>
        <dbReference type="EMBL" id="RSD19495.1"/>
    </source>
</evidence>
<dbReference type="RefSeq" id="WP_125308211.1">
    <property type="nucleotide sequence ID" value="NZ_RSEC01000036.1"/>
</dbReference>
<dbReference type="InterPro" id="IPR024909">
    <property type="entry name" value="Cys-tRNA/MSH_ligase"/>
</dbReference>
<dbReference type="Gene3D" id="1.20.120.1910">
    <property type="entry name" value="Cysteine-tRNA ligase, C-terminal anti-codon recognition domain"/>
    <property type="match status" value="1"/>
</dbReference>
<feature type="region of interest" description="Disordered" evidence="15">
    <location>
        <begin position="158"/>
        <end position="196"/>
    </location>
</feature>
<keyword evidence="14" id="KW-0175">Coiled coil</keyword>
<gene>
    <name evidence="13" type="primary">cysS</name>
    <name evidence="17" type="ORF">EIY87_14425</name>
</gene>
<dbReference type="GO" id="GO:0004817">
    <property type="term" value="F:cysteine-tRNA ligase activity"/>
    <property type="evidence" value="ECO:0007669"/>
    <property type="project" value="UniProtKB-UniRule"/>
</dbReference>
<evidence type="ECO:0000256" key="15">
    <source>
        <dbReference type="SAM" id="MobiDB-lite"/>
    </source>
</evidence>
<evidence type="ECO:0000256" key="13">
    <source>
        <dbReference type="HAMAP-Rule" id="MF_00041"/>
    </source>
</evidence>
<evidence type="ECO:0000256" key="12">
    <source>
        <dbReference type="ARBA" id="ARBA00047398"/>
    </source>
</evidence>
<dbReference type="PRINTS" id="PR00983">
    <property type="entry name" value="TRNASYNTHCYS"/>
</dbReference>
<reference evidence="17 18" key="1">
    <citation type="submission" date="2018-12" db="EMBL/GenBank/DDBJ databases">
        <title>Amycolatopsis eburnea sp. nov. actinomycete associate with arbuscular mycorrhiza fungal spore.</title>
        <authorList>
            <person name="Lumyong S."/>
            <person name="Chaiya L."/>
        </authorList>
    </citation>
    <scope>NUCLEOTIDE SEQUENCE [LARGE SCALE GENOMIC DNA]</scope>
    <source>
        <strain evidence="17 18">GLM-1</strain>
    </source>
</reference>
<comment type="subunit">
    <text evidence="3 13">Monomer.</text>
</comment>